<sequence>MKPTKYNYDQIFKKILPVGMILFGVTSCSVSQQTVGENDGIYYDPSSQPTRQVVVEDREYQQSDEVYTYQEEQPIRMGGRYFDDSGNAPETSQTTQQESRSYNDDSVVVTNDSNGNYNDWGDYQGVEIHVNNYYGPLTYNWNRRFYGGWYGPYRSFGWNYGWSSWGYSPFYSGYYGFGYPYFGYGYGYSGFYGPFHPYYGPYYYGSYGYYGHPYYSGYYGSPYYNNYYGNRVMREIYRGKGIQNGITRDNVAGQRNVTRTNSGITRDNATLTPNSPTRTRATSTVGDNQIRTTPTRNSRNQNVSSDINTNPVRIRPRTTEEVNTNSGVRTNNRVNPNIRSTTPIRQNDVRNTPRPTRRDTRYNNNVPTRTPKVTPSTPPTRNRNYNSTPSRPTSPSIRSTPSVRPSAPVRSSGGIRRR</sequence>
<feature type="compositionally biased region" description="Low complexity" evidence="1">
    <location>
        <begin position="387"/>
        <end position="412"/>
    </location>
</feature>
<dbReference type="Proteomes" id="UP001152599">
    <property type="component" value="Unassembled WGS sequence"/>
</dbReference>
<comment type="caution">
    <text evidence="2">The sequence shown here is derived from an EMBL/GenBank/DDBJ whole genome shotgun (WGS) entry which is preliminary data.</text>
</comment>
<dbReference type="EMBL" id="JANCMU010000001">
    <property type="protein sequence ID" value="MDG4945572.1"/>
    <property type="molecule type" value="Genomic_DNA"/>
</dbReference>
<protein>
    <recommendedName>
        <fullName evidence="4">Vitellogenin II</fullName>
    </recommendedName>
</protein>
<proteinExistence type="predicted"/>
<dbReference type="RefSeq" id="WP_304420156.1">
    <property type="nucleotide sequence ID" value="NZ_JANCMU010000001.1"/>
</dbReference>
<evidence type="ECO:0000256" key="1">
    <source>
        <dbReference type="SAM" id="MobiDB-lite"/>
    </source>
</evidence>
<feature type="compositionally biased region" description="Polar residues" evidence="1">
    <location>
        <begin position="88"/>
        <end position="100"/>
    </location>
</feature>
<dbReference type="AlphaFoldDB" id="A0A9X4MZ25"/>
<evidence type="ECO:0000313" key="2">
    <source>
        <dbReference type="EMBL" id="MDG4945572.1"/>
    </source>
</evidence>
<feature type="compositionally biased region" description="Polar residues" evidence="1">
    <location>
        <begin position="366"/>
        <end position="386"/>
    </location>
</feature>
<feature type="region of interest" description="Disordered" evidence="1">
    <location>
        <begin position="262"/>
        <end position="418"/>
    </location>
</feature>
<evidence type="ECO:0008006" key="4">
    <source>
        <dbReference type="Google" id="ProtNLM"/>
    </source>
</evidence>
<keyword evidence="3" id="KW-1185">Reference proteome</keyword>
<gene>
    <name evidence="2" type="ORF">NMK71_04030</name>
</gene>
<organism evidence="2 3">
    <name type="scientific">Profundicola chukchiensis</name>
    <dbReference type="NCBI Taxonomy" id="2961959"/>
    <lineage>
        <taxon>Bacteria</taxon>
        <taxon>Pseudomonadati</taxon>
        <taxon>Bacteroidota</taxon>
        <taxon>Flavobacteriia</taxon>
        <taxon>Flavobacteriales</taxon>
        <taxon>Weeksellaceae</taxon>
        <taxon>Profundicola</taxon>
    </lineage>
</organism>
<accession>A0A9X4MZ25</accession>
<dbReference type="PROSITE" id="PS51257">
    <property type="entry name" value="PROKAR_LIPOPROTEIN"/>
    <property type="match status" value="1"/>
</dbReference>
<name>A0A9X4MZ25_9FLAO</name>
<evidence type="ECO:0000313" key="3">
    <source>
        <dbReference type="Proteomes" id="UP001152599"/>
    </source>
</evidence>
<feature type="region of interest" description="Disordered" evidence="1">
    <location>
        <begin position="78"/>
        <end position="104"/>
    </location>
</feature>
<feature type="compositionally biased region" description="Polar residues" evidence="1">
    <location>
        <begin position="262"/>
        <end position="311"/>
    </location>
</feature>
<reference evidence="2" key="1">
    <citation type="submission" date="2022-07" db="EMBL/GenBank/DDBJ databases">
        <title>Description and genome-wide analysis of Profundicola chukchiensis gen. nov., sp. nov., marine bacteria isolated from bottom sediments of the Chukchi Sea.</title>
        <authorList>
            <person name="Romanenko L."/>
            <person name="Otstavnykh N."/>
            <person name="Kurilenko V."/>
            <person name="Eremeev V."/>
            <person name="Velansky P."/>
            <person name="Mikhailov V."/>
            <person name="Isaeva M."/>
        </authorList>
    </citation>
    <scope>NUCLEOTIDE SEQUENCE</scope>
    <source>
        <strain evidence="2">KMM 9713</strain>
    </source>
</reference>
<feature type="compositionally biased region" description="Polar residues" evidence="1">
    <location>
        <begin position="321"/>
        <end position="345"/>
    </location>
</feature>